<dbReference type="Proteomes" id="UP000186795">
    <property type="component" value="Unassembled WGS sequence"/>
</dbReference>
<dbReference type="GO" id="GO:0046416">
    <property type="term" value="P:D-amino acid metabolic process"/>
    <property type="evidence" value="ECO:0007669"/>
    <property type="project" value="InterPro"/>
</dbReference>
<evidence type="ECO:0000256" key="7">
    <source>
        <dbReference type="ARBA" id="ARBA00022679"/>
    </source>
</evidence>
<dbReference type="PANTHER" id="PTHR42743:SF10">
    <property type="entry name" value="D-ALANINE AMINOTRANSFERASE"/>
    <property type="match status" value="1"/>
</dbReference>
<dbReference type="NCBIfam" id="TIGR01121">
    <property type="entry name" value="D_amino_aminoT"/>
    <property type="match status" value="1"/>
</dbReference>
<reference evidence="14" key="1">
    <citation type="submission" date="2017-01" db="EMBL/GenBank/DDBJ databases">
        <authorList>
            <person name="Varghese N."/>
            <person name="Submissions S."/>
        </authorList>
    </citation>
    <scope>NUCLEOTIDE SEQUENCE [LARGE SCALE GENOMIC DNA]</scope>
    <source>
        <strain evidence="14">DSM 45196</strain>
    </source>
</reference>
<dbReference type="RefSeq" id="WP_076522735.1">
    <property type="nucleotide sequence ID" value="NZ_CP048103.1"/>
</dbReference>
<dbReference type="PROSITE" id="PS00770">
    <property type="entry name" value="AA_TRANSFER_CLASS_4"/>
    <property type="match status" value="1"/>
</dbReference>
<dbReference type="CDD" id="cd01558">
    <property type="entry name" value="D-AAT_like"/>
    <property type="match status" value="1"/>
</dbReference>
<evidence type="ECO:0000256" key="3">
    <source>
        <dbReference type="ARBA" id="ARBA00011738"/>
    </source>
</evidence>
<evidence type="ECO:0000256" key="12">
    <source>
        <dbReference type="RuleBase" id="RU004520"/>
    </source>
</evidence>
<dbReference type="GO" id="GO:0005829">
    <property type="term" value="C:cytosol"/>
    <property type="evidence" value="ECO:0007669"/>
    <property type="project" value="TreeGrafter"/>
</dbReference>
<evidence type="ECO:0000256" key="4">
    <source>
        <dbReference type="ARBA" id="ARBA00012874"/>
    </source>
</evidence>
<comment type="function">
    <text evidence="12">Acts on the D-isomers of alanine, leucine, aspartate, glutamate, aminobutyrate, norvaline and asparagine. The enzyme transfers an amino group from a substrate D-amino acid to the pyridoxal phosphate cofactor to form pyridoxamine and an alpha-keto acid in the first half-reaction.</text>
</comment>
<keyword evidence="14" id="KW-1185">Reference proteome</keyword>
<dbReference type="InterPro" id="IPR050571">
    <property type="entry name" value="Class-IV_PLP-Dep_Aminotrnsfr"/>
</dbReference>
<dbReference type="EC" id="2.6.1.21" evidence="4 12"/>
<dbReference type="GO" id="GO:0008652">
    <property type="term" value="P:amino acid biosynthetic process"/>
    <property type="evidence" value="ECO:0007669"/>
    <property type="project" value="UniProtKB-ARBA"/>
</dbReference>
<dbReference type="Gene3D" id="3.30.470.10">
    <property type="match status" value="1"/>
</dbReference>
<dbReference type="GO" id="GO:0046394">
    <property type="term" value="P:carboxylic acid biosynthetic process"/>
    <property type="evidence" value="ECO:0007669"/>
    <property type="project" value="UniProtKB-ARBA"/>
</dbReference>
<dbReference type="InterPro" id="IPR043131">
    <property type="entry name" value="BCAT-like_N"/>
</dbReference>
<evidence type="ECO:0000256" key="8">
    <source>
        <dbReference type="ARBA" id="ARBA00022898"/>
    </source>
</evidence>
<organism evidence="13 14">
    <name type="scientific">Kroppenstedtia eburnea</name>
    <dbReference type="NCBI Taxonomy" id="714067"/>
    <lineage>
        <taxon>Bacteria</taxon>
        <taxon>Bacillati</taxon>
        <taxon>Bacillota</taxon>
        <taxon>Bacilli</taxon>
        <taxon>Bacillales</taxon>
        <taxon>Thermoactinomycetaceae</taxon>
        <taxon>Kroppenstedtia</taxon>
    </lineage>
</organism>
<sequence length="282" mass="31653">MVILFDEQLIPRNRAYVDIEDRGYQFGDGVYEVIRVYGGKMFCKTQHLSRLEQSAKEIRLHLPFSLERLDTLLEELVSQNRLREGTIYLQVSRGTAPRNHPFPEQARPMVVAYTTEAPRPLQTLREGVRAITEPDLRWLRCDIKSLNLLGAVLAKQKAVDSGCQETILHRDGRVTEGSSTNVFIVKDGQLATHPADNFILRGITRDVVIESAHELGIPVTERVFSVEELFRADEVFISSTTMEVTPVVSIDGRKVGTGSPGPLTRQLQTAFEKRISHSGSPS</sequence>
<dbReference type="Pfam" id="PF01063">
    <property type="entry name" value="Aminotran_4"/>
    <property type="match status" value="1"/>
</dbReference>
<dbReference type="InterPro" id="IPR036038">
    <property type="entry name" value="Aminotransferase-like"/>
</dbReference>
<dbReference type="GO" id="GO:0030170">
    <property type="term" value="F:pyridoxal phosphate binding"/>
    <property type="evidence" value="ECO:0007669"/>
    <property type="project" value="InterPro"/>
</dbReference>
<dbReference type="PANTHER" id="PTHR42743">
    <property type="entry name" value="AMINO-ACID AMINOTRANSFERASE"/>
    <property type="match status" value="1"/>
</dbReference>
<evidence type="ECO:0000256" key="1">
    <source>
        <dbReference type="ARBA" id="ARBA00001933"/>
    </source>
</evidence>
<dbReference type="InterPro" id="IPR018300">
    <property type="entry name" value="Aminotrans_IV_CS"/>
</dbReference>
<gene>
    <name evidence="13" type="ORF">SAMN05421790_10142</name>
</gene>
<dbReference type="EMBL" id="FTOD01000001">
    <property type="protein sequence ID" value="SIS37697.1"/>
    <property type="molecule type" value="Genomic_DNA"/>
</dbReference>
<comment type="cofactor">
    <cofactor evidence="1 11">
        <name>pyridoxal 5'-phosphate</name>
        <dbReference type="ChEBI" id="CHEBI:597326"/>
    </cofactor>
</comment>
<dbReference type="Gene3D" id="3.20.10.10">
    <property type="entry name" value="D-amino Acid Aminotransferase, subunit A, domain 2"/>
    <property type="match status" value="1"/>
</dbReference>
<name>A0A1N7IKU3_9BACL</name>
<evidence type="ECO:0000256" key="9">
    <source>
        <dbReference type="ARBA" id="ARBA00047911"/>
    </source>
</evidence>
<dbReference type="FunFam" id="3.20.10.10:FF:000002">
    <property type="entry name" value="D-alanine aminotransferase"/>
    <property type="match status" value="1"/>
</dbReference>
<evidence type="ECO:0000256" key="5">
    <source>
        <dbReference type="ARBA" id="ARBA00021779"/>
    </source>
</evidence>
<dbReference type="InterPro" id="IPR043132">
    <property type="entry name" value="BCAT-like_C"/>
</dbReference>
<protein>
    <recommendedName>
        <fullName evidence="5 12">D-alanine aminotransferase</fullName>
        <ecNumber evidence="4 12">2.6.1.21</ecNumber>
    </recommendedName>
</protein>
<evidence type="ECO:0000256" key="6">
    <source>
        <dbReference type="ARBA" id="ARBA00022576"/>
    </source>
</evidence>
<dbReference type="NCBIfam" id="NF005209">
    <property type="entry name" value="PRK06680.1"/>
    <property type="match status" value="1"/>
</dbReference>
<evidence type="ECO:0000256" key="10">
    <source>
        <dbReference type="RuleBase" id="RU004106"/>
    </source>
</evidence>
<evidence type="ECO:0000256" key="11">
    <source>
        <dbReference type="RuleBase" id="RU004516"/>
    </source>
</evidence>
<keyword evidence="8 11" id="KW-0663">Pyridoxal phosphate</keyword>
<comment type="subunit">
    <text evidence="3">Homodimer.</text>
</comment>
<dbReference type="GO" id="GO:0047810">
    <property type="term" value="F:D-alanine-2-oxoglutarate aminotransferase activity"/>
    <property type="evidence" value="ECO:0007669"/>
    <property type="project" value="UniProtKB-EC"/>
</dbReference>
<evidence type="ECO:0000313" key="14">
    <source>
        <dbReference type="Proteomes" id="UP000186795"/>
    </source>
</evidence>
<comment type="similarity">
    <text evidence="2 10">Belongs to the class-IV pyridoxal-phosphate-dependent aminotransferase family.</text>
</comment>
<dbReference type="FunFam" id="3.30.470.10:FF:000009">
    <property type="entry name" value="D-alanine aminotransferase"/>
    <property type="match status" value="1"/>
</dbReference>
<dbReference type="InterPro" id="IPR005784">
    <property type="entry name" value="D_amino_transT"/>
</dbReference>
<dbReference type="OrthoDB" id="9805628at2"/>
<proteinExistence type="inferred from homology"/>
<evidence type="ECO:0000256" key="2">
    <source>
        <dbReference type="ARBA" id="ARBA00009320"/>
    </source>
</evidence>
<accession>A0A1N7IKU3</accession>
<keyword evidence="7" id="KW-0808">Transferase</keyword>
<dbReference type="AlphaFoldDB" id="A0A1N7IKU3"/>
<dbReference type="InterPro" id="IPR001544">
    <property type="entry name" value="Aminotrans_IV"/>
</dbReference>
<keyword evidence="6" id="KW-0032">Aminotransferase</keyword>
<comment type="catalytic activity">
    <reaction evidence="9 12">
        <text>D-alanine + 2-oxoglutarate = D-glutamate + pyruvate</text>
        <dbReference type="Rhea" id="RHEA:15869"/>
        <dbReference type="ChEBI" id="CHEBI:15361"/>
        <dbReference type="ChEBI" id="CHEBI:16810"/>
        <dbReference type="ChEBI" id="CHEBI:29986"/>
        <dbReference type="ChEBI" id="CHEBI:57416"/>
        <dbReference type="EC" id="2.6.1.21"/>
    </reaction>
</comment>
<evidence type="ECO:0000313" key="13">
    <source>
        <dbReference type="EMBL" id="SIS37697.1"/>
    </source>
</evidence>
<dbReference type="SUPFAM" id="SSF56752">
    <property type="entry name" value="D-aminoacid aminotransferase-like PLP-dependent enzymes"/>
    <property type="match status" value="1"/>
</dbReference>